<gene>
    <name evidence="4" type="ORF">VTL71DRAFT_16203</name>
</gene>
<dbReference type="Proteomes" id="UP001595075">
    <property type="component" value="Unassembled WGS sequence"/>
</dbReference>
<organism evidence="4 5">
    <name type="scientific">Oculimacula yallundae</name>
    <dbReference type="NCBI Taxonomy" id="86028"/>
    <lineage>
        <taxon>Eukaryota</taxon>
        <taxon>Fungi</taxon>
        <taxon>Dikarya</taxon>
        <taxon>Ascomycota</taxon>
        <taxon>Pezizomycotina</taxon>
        <taxon>Leotiomycetes</taxon>
        <taxon>Helotiales</taxon>
        <taxon>Ploettnerulaceae</taxon>
        <taxon>Oculimacula</taxon>
    </lineage>
</organism>
<keyword evidence="2" id="KW-1133">Transmembrane helix</keyword>
<sequence length="458" mass="51418">MLLLPSRIPFTTTTPLAIKATSAVLLLALLVSSRLRRPSTKFCSVISGSAFTFTLPPTKAAGQSFQFLKIMDLPGAFKTCTRWNAVEKDHYHNPRLSRVPTMRLACSRGNSVWYVDQRSSNLHASLPYSAQIIIISVRVVLLVARIVIVLVEFYVAATTMTIYRLLVYYSAWFLALDKSFADPLSLTNSNYPDLAIDESTSVDTFYAYSQEFLMNPVWQPDIDSNDQHPFAFKEYDNPPRIPSIRYHTITSTSGSEQPPPPASEQVQNDKSAKINRRCQWAGCGETQRFPQDSAFKKHMDKHERPHKCTVPHCKATDFTNLGDLKRHHRTVHRQGSFFCPSLSCKRHVKGFGRKDNRDEHVKRVHSAGMMMSSSPEGQDMEDHGSNGGREGSGTRVVERADYDMEVDVSIGTNSFAESKIGLARKLQELKDAKAAAIAEVAAKFDKDIDAMERVMCIE</sequence>
<evidence type="ECO:0000259" key="3">
    <source>
        <dbReference type="SMART" id="SM00355"/>
    </source>
</evidence>
<feature type="transmembrane region" description="Helical" evidence="2">
    <location>
        <begin position="12"/>
        <end position="31"/>
    </location>
</feature>
<feature type="region of interest" description="Disordered" evidence="1">
    <location>
        <begin position="370"/>
        <end position="394"/>
    </location>
</feature>
<dbReference type="PANTHER" id="PTHR46179">
    <property type="entry name" value="ZINC FINGER PROTEIN"/>
    <property type="match status" value="1"/>
</dbReference>
<proteinExistence type="predicted"/>
<keyword evidence="2" id="KW-0472">Membrane</keyword>
<feature type="domain" description="C2H2-type" evidence="3">
    <location>
        <begin position="337"/>
        <end position="365"/>
    </location>
</feature>
<evidence type="ECO:0000313" key="5">
    <source>
        <dbReference type="Proteomes" id="UP001595075"/>
    </source>
</evidence>
<feature type="domain" description="C2H2-type" evidence="3">
    <location>
        <begin position="276"/>
        <end position="302"/>
    </location>
</feature>
<dbReference type="InterPro" id="IPR013087">
    <property type="entry name" value="Znf_C2H2_type"/>
</dbReference>
<dbReference type="Gene3D" id="3.30.160.60">
    <property type="entry name" value="Classic Zinc Finger"/>
    <property type="match status" value="1"/>
</dbReference>
<accession>A0ABR4CDT8</accession>
<feature type="region of interest" description="Disordered" evidence="1">
    <location>
        <begin position="250"/>
        <end position="271"/>
    </location>
</feature>
<keyword evidence="2" id="KW-0812">Transmembrane</keyword>
<evidence type="ECO:0000256" key="1">
    <source>
        <dbReference type="SAM" id="MobiDB-lite"/>
    </source>
</evidence>
<evidence type="ECO:0000313" key="4">
    <source>
        <dbReference type="EMBL" id="KAL2068105.1"/>
    </source>
</evidence>
<dbReference type="SMART" id="SM00355">
    <property type="entry name" value="ZnF_C2H2"/>
    <property type="match status" value="3"/>
</dbReference>
<dbReference type="PANTHER" id="PTHR46179:SF24">
    <property type="entry name" value="C2H2-TYPE DOMAIN-CONTAINING PROTEIN"/>
    <property type="match status" value="1"/>
</dbReference>
<reference evidence="4 5" key="1">
    <citation type="journal article" date="2024" name="Commun. Biol.">
        <title>Comparative genomic analysis of thermophilic fungi reveals convergent evolutionary adaptations and gene losses.</title>
        <authorList>
            <person name="Steindorff A.S."/>
            <person name="Aguilar-Pontes M.V."/>
            <person name="Robinson A.J."/>
            <person name="Andreopoulos B."/>
            <person name="LaButti K."/>
            <person name="Kuo A."/>
            <person name="Mondo S."/>
            <person name="Riley R."/>
            <person name="Otillar R."/>
            <person name="Haridas S."/>
            <person name="Lipzen A."/>
            <person name="Grimwood J."/>
            <person name="Schmutz J."/>
            <person name="Clum A."/>
            <person name="Reid I.D."/>
            <person name="Moisan M.C."/>
            <person name="Butler G."/>
            <person name="Nguyen T.T.M."/>
            <person name="Dewar K."/>
            <person name="Conant G."/>
            <person name="Drula E."/>
            <person name="Henrissat B."/>
            <person name="Hansel C."/>
            <person name="Singer S."/>
            <person name="Hutchinson M.I."/>
            <person name="de Vries R.P."/>
            <person name="Natvig D.O."/>
            <person name="Powell A.J."/>
            <person name="Tsang A."/>
            <person name="Grigoriev I.V."/>
        </authorList>
    </citation>
    <scope>NUCLEOTIDE SEQUENCE [LARGE SCALE GENOMIC DNA]</scope>
    <source>
        <strain evidence="4 5">CBS 494.80</strain>
    </source>
</reference>
<dbReference type="InterPro" id="IPR051061">
    <property type="entry name" value="Zinc_finger_trans_reg"/>
</dbReference>
<protein>
    <recommendedName>
        <fullName evidence="3">C2H2-type domain-containing protein</fullName>
    </recommendedName>
</protein>
<keyword evidence="5" id="KW-1185">Reference proteome</keyword>
<feature type="domain" description="C2H2-type" evidence="3">
    <location>
        <begin position="306"/>
        <end position="332"/>
    </location>
</feature>
<name>A0ABR4CDT8_9HELO</name>
<dbReference type="EMBL" id="JAZHXI010000009">
    <property type="protein sequence ID" value="KAL2068105.1"/>
    <property type="molecule type" value="Genomic_DNA"/>
</dbReference>
<evidence type="ECO:0000256" key="2">
    <source>
        <dbReference type="SAM" id="Phobius"/>
    </source>
</evidence>
<comment type="caution">
    <text evidence="4">The sequence shown here is derived from an EMBL/GenBank/DDBJ whole genome shotgun (WGS) entry which is preliminary data.</text>
</comment>